<reference evidence="5" key="1">
    <citation type="submission" date="2015-01" db="EMBL/GenBank/DDBJ databases">
        <title>The Genome Sequence of Cryptococcus gattii CA1280.</title>
        <authorList>
            <consortium name="The Broad Institute Genomics Platform"/>
            <person name="Cuomo C."/>
            <person name="Litvintseva A."/>
            <person name="Chen Y."/>
            <person name="Heitman J."/>
            <person name="Sun S."/>
            <person name="Springer D."/>
            <person name="Dromer F."/>
            <person name="Young S."/>
            <person name="Zeng Q."/>
            <person name="Gargeya S."/>
            <person name="Abouelleil A."/>
            <person name="Alvarado L."/>
            <person name="Chapman S.B."/>
            <person name="Gainer-Dewar J."/>
            <person name="Goldberg J."/>
            <person name="Griggs A."/>
            <person name="Gujja S."/>
            <person name="Hansen M."/>
            <person name="Howarth C."/>
            <person name="Imamovic A."/>
            <person name="Larimer J."/>
            <person name="Murphy C."/>
            <person name="Naylor J."/>
            <person name="Pearson M."/>
            <person name="Priest M."/>
            <person name="Roberts A."/>
            <person name="Saif S."/>
            <person name="Shea T."/>
            <person name="Sykes S."/>
            <person name="Wortman J."/>
            <person name="Nusbaum C."/>
            <person name="Birren B."/>
        </authorList>
    </citation>
    <scope>NUCLEOTIDE SEQUENCE [LARGE SCALE GENOMIC DNA]</scope>
    <source>
        <strain evidence="5">CA1280</strain>
    </source>
</reference>
<name>A0A0D0TTI6_CRYGA</name>
<accession>A0A0D0TTI6</accession>
<dbReference type="EMBL" id="KN847974">
    <property type="protein sequence ID" value="KIR49922.1"/>
    <property type="molecule type" value="Genomic_DNA"/>
</dbReference>
<dbReference type="InterPro" id="IPR019415">
    <property type="entry name" value="FMP27_SW_RBG"/>
</dbReference>
<feature type="compositionally biased region" description="Basic and acidic residues" evidence="1">
    <location>
        <begin position="2953"/>
        <end position="2977"/>
    </location>
</feature>
<proteinExistence type="predicted"/>
<feature type="compositionally biased region" description="Basic and acidic residues" evidence="1">
    <location>
        <begin position="845"/>
        <end position="865"/>
    </location>
</feature>
<protein>
    <recommendedName>
        <fullName evidence="6">Golgi-body localization protein domain-containing protein</fullName>
    </recommendedName>
</protein>
<feature type="domain" description="FMP27 SW motif-containing RBG unit" evidence="3">
    <location>
        <begin position="1347"/>
        <end position="1446"/>
    </location>
</feature>
<feature type="compositionally biased region" description="Polar residues" evidence="1">
    <location>
        <begin position="2923"/>
        <end position="2946"/>
    </location>
</feature>
<dbReference type="HOGENOM" id="CLU_000202_1_0_1"/>
<dbReference type="SMART" id="SM01214">
    <property type="entry name" value="Fmp27_GFWDK"/>
    <property type="match status" value="1"/>
</dbReference>
<feature type="region of interest" description="Disordered" evidence="1">
    <location>
        <begin position="2866"/>
        <end position="2890"/>
    </location>
</feature>
<evidence type="ECO:0008006" key="6">
    <source>
        <dbReference type="Google" id="ProtNLM"/>
    </source>
</evidence>
<dbReference type="SMART" id="SM01216">
    <property type="entry name" value="Fmp27_WPPW"/>
    <property type="match status" value="1"/>
</dbReference>
<evidence type="ECO:0000313" key="5">
    <source>
        <dbReference type="EMBL" id="KIR49922.1"/>
    </source>
</evidence>
<gene>
    <name evidence="5" type="ORF">I312_01016</name>
</gene>
<evidence type="ECO:0000259" key="4">
    <source>
        <dbReference type="SMART" id="SM01216"/>
    </source>
</evidence>
<dbReference type="InterPro" id="IPR019449">
    <property type="entry name" value="FMP27_WPPW_RBG"/>
</dbReference>
<evidence type="ECO:0000259" key="3">
    <source>
        <dbReference type="SMART" id="SM01215"/>
    </source>
</evidence>
<feature type="region of interest" description="Disordered" evidence="1">
    <location>
        <begin position="2915"/>
        <end position="3015"/>
    </location>
</feature>
<feature type="region of interest" description="Disordered" evidence="1">
    <location>
        <begin position="842"/>
        <end position="865"/>
    </location>
</feature>
<organism evidence="5">
    <name type="scientific">Cryptococcus bacillisporus CA1280</name>
    <dbReference type="NCBI Taxonomy" id="1296109"/>
    <lineage>
        <taxon>Eukaryota</taxon>
        <taxon>Fungi</taxon>
        <taxon>Dikarya</taxon>
        <taxon>Basidiomycota</taxon>
        <taxon>Agaricomycotina</taxon>
        <taxon>Tremellomycetes</taxon>
        <taxon>Tremellales</taxon>
        <taxon>Cryptococcaceae</taxon>
        <taxon>Cryptococcus</taxon>
        <taxon>Cryptococcus gattii species complex</taxon>
    </lineage>
</organism>
<sequence>MHFLPSFTAVSLTLLALILSSLIVRLHILPLLLRTFTQVRVSSFSLLFVRGLEWRTKHGKEDIIPTLRVERARWTWGGIKGDVTGLFVLRIEGVSWRIKKRPSGDTKNEGSSVKHRSPGRLSALKSRLITFILRLLIHHYPSVARLVSIQLINCRIIFDDLDGIELTWKELGFGVKVEFRGVAEEAAVSTAPKREAPFRSSSSVSFRDEYYISPSLLPTAMSTPSRHTLSPPGSPTTHTSFAFLPSPEPCETPLPLSSNKKPLKTHRLSNARLFHSRMSTTANMIWTRATGRMYGSVSFNVYIDSIRCIDPQSSPSPSAKPSMPDLKSPTADRPQFISFRPLKRCHPVYNLHPSDAGVITLAALDERSSVRFSLGFGPKKGLLCEDTLSAAYEMGKLRTSVEAVEKVKKLLYNSRQNKQKRGESMNRWSTHGAARVMLRAMQSIKVSFSHITLLHHLHAPSPVSPPLPQRPLSNISSLDLSPSPMEDRYTIALELSEIRCALSSADSSNDDRARNAFGTNSSPESIIRGVTVELGWKSIELQCIAPGESSNDKSQLFAIRQAQVIVFSSWRPEGWSREELLFANDPNIALVVCQAYVASVDCAGDLQLFHELEVAWKTTHPKRSASPPSPSSESSAVSRKGSSGWLPPRLRMVLDVGDIMAVLADRVSENTTTLTLALDGVQSSCYTSFSDIIARRRDGAATKAAFKEEEELQKRREESDDVDFAMHPSMLPAALRRRSTANKAELRDNLSISMRCDATVKVEPIRVKMTLSGHKVYELAEIGSIYGTINGDVLGRLTVEPDGTELSSLDWSSISCGLDVGIQEGIDVDLWKEEVVEALIGMGETHQKRPRDDPQPPPSEGKKARMLDKLPSGMSARFSLGKINVFLGVRDPNPECKLGLTRGLWFRTALKLEYAYHKTVIQSLPWRHTLTAPRRAKLRLPEDITTQSLAFASKLRPTGGSAALISMNTDETYFQPIFNGERFIRKGGFRKGVLRKDPPKTREDDEFVGWGFQRAKQLRAMDEGTFANNVPPFEMRDTDQAQRPWLRIPSSHTSFAAQRSEPDSEIEYKITARMESPTLISDLSHIYCHLLACLMVKRVSEAWRSEPSKPQGSYSALPNNNLNLNIDISIPSMTAHFAFPLQEQLFMYTSGITLSKQSYKGAVTTAEQLLLYVPSPRIIGSWEELGRIKQFAVAFSDPHLPLVISPRIESLRVRIPFSYKLNSLVLNINVTIKACKLLFRTTSGKIPFTTVYKALAEQPKKVPTFSFSVGYISLEAKDDPVETSLNLIWRAGLVEQAKRNALEDNFAKKLLLISDPDTQPEVQEDTKTGGGRKAMVLTKKHTVDPERARWALDLLVSQSWVRRIKAAKYEQARREGLALQAMSGSGVNIKLPIRVVGSSRTAPLFRAAFHEVNLVITNPGLDRQQIIDYMGKVSAPFSDDVNFSLMIPLDIRWSMAEAKCTLRDYPLPLIRVQRVNKNEQRPAFYVETTMIIAEELADDDSVMHVPVKVIPEGCGHKDASSFVLEIAKTIMPVKTYAEPKFKISTKKTTEFTWGNSYQPAIQDLMKVIETLSHPPRDPSPKVGFWDKFRLVLHWKPIVDFVGPCHLLLKGSFDPYSVSGLGSGFCLAWRGNTQLLIDQPNADKEAIQILADELVVAIPDLTPFHDGAAIGNNRNHRHEHHDRAHERDILDDTDIVPLERRYTKPCAQFVGGVRVGFGFRFERTCRPWSCQHGCGETENLLHRQCREFTFLQHQQVILRSPKAIAKAEKRLGRKIDSYEGFRSDFIHFSVSLVAPDGNGFDHRKKEEMSDSVNSLHFAPKASHHFLSWWKLFSHQMSLPIRHGRLFPDSPPPSKKFGRSLGTIKYRFDLRPVYISHMYSQVSKDHSTTGKSESLGIKTRFGRLRADAHQRAQEKIERHEKLGRSTVVVHKPFYAADILADDLKVKGVRAHFVERLKDDDTSSSDPLPRASALSPETRHWYNYCDFIDVDRKPSDKDPRIELVDFGDCPYLFYCKRVKARASTSHDDSGSQASSSLGVESSKFGHEATHHCYLGMADCVRDAQRSITQDRINELQARLDSYPPPQENDDQSDRAVTLNRINILIKHYEGLQKETRHLSDETLEYSKQTTATTYKGPQSAAAFEDMIHIHGPRLVLTDGSRNIGFKYLYMMADRKKEEYYTSYASLRGILDTYQQRARRRQRPETEIFEDEQTKNASADQQMVNDLIRWLPDKPALDNFHKDDNAEEASVRAHRGLPDDCDVKPKRHVLVFKPQIALRSESDPNAIVLLSAEEFSFKQFKVIDTNAIDDMMADVLDRNYISMQGLQGFYPTAEALKRERTQAGMPRGLDFIPLEIFLDVKSEATDYDRVLQKSDIMISIDKFNNIRMPRGLDWPDTLDEYGEPIKHLRIHQDYTAILAPMLTVTANSRNFEALYVVVTDLLMYEDPGHKDRSEAIDDFTRTFDTADRDVGKFVTDINALQTHMRGLLELQHGYETNFERLNDTGKEELFKIRSELQVGYENMYTINALIRATSAKDDARAAMKTSTKMDVRIGGVAWHMLRESRLETMAKVDIDGVLFSMLTSKNGMMDNAMVIGDLKALNGKWNTLYPEIIVRDDPSKKKIKKPFAAVYWSTRPSIGGIPIFPYVNIEFVNIRFKLEERVGLDVMDYLFTDRTRRRQISGTAVKPPGGNGASSTTPTSSIFRGAGMASADDLGGKRGETPGTENGSLRHSRSQVSLVSLSQSDLDPLSIKRIEDTKEMRLRASTNKMFGTFRFQGMGFNLSYKSDDTRKHGTFSMPDCVDFRFKTPEMVYVSKVWSMEDLFEHIKRDVKSSAWSQSGDIISQIFKKTSLFRSKERLKQAASVTALAEKAQKGKGSHQHPPISPSNLRYAFENSNDSLEPDEDLIRTISRVISHEAVPPEEKLRSKSITRGYSPNFDSIRSETSGGSNQRKAHLLSAHDHSTKNIKKPPEEVSESEEKGGGKIKGLLGKLKHKHLIGKDKESRSSEDSSGSSLRKSTV</sequence>
<dbReference type="InterPro" id="IPR019441">
    <property type="entry name" value="FMP27/BLTP2/Hobbit_GFWDK_RBG"/>
</dbReference>
<feature type="region of interest" description="Disordered" evidence="1">
    <location>
        <begin position="619"/>
        <end position="643"/>
    </location>
</feature>
<feature type="compositionally biased region" description="Low complexity" evidence="1">
    <location>
        <begin position="312"/>
        <end position="324"/>
    </location>
</feature>
<feature type="domain" description="FMP27 WPPW motif-containing RBG unit" evidence="4">
    <location>
        <begin position="1894"/>
        <end position="2353"/>
    </location>
</feature>
<dbReference type="Pfam" id="PF10344">
    <property type="entry name" value="Hobbit"/>
    <property type="match status" value="1"/>
</dbReference>
<dbReference type="PANTHER" id="PTHR15678">
    <property type="entry name" value="ANTIGEN MLAA-22-RELATED"/>
    <property type="match status" value="1"/>
</dbReference>
<evidence type="ECO:0000256" key="1">
    <source>
        <dbReference type="SAM" id="MobiDB-lite"/>
    </source>
</evidence>
<feature type="region of interest" description="Disordered" evidence="1">
    <location>
        <begin position="2676"/>
        <end position="2731"/>
    </location>
</feature>
<feature type="region of interest" description="Disordered" evidence="1">
    <location>
        <begin position="312"/>
        <end position="331"/>
    </location>
</feature>
<feature type="compositionally biased region" description="Polar residues" evidence="1">
    <location>
        <begin position="2689"/>
        <end position="2698"/>
    </location>
</feature>
<feature type="domain" description="FMP27/BLTP2/Hobbit GFWDK motif-containing RBG unit" evidence="2">
    <location>
        <begin position="1464"/>
        <end position="1617"/>
    </location>
</feature>
<evidence type="ECO:0000259" key="2">
    <source>
        <dbReference type="SMART" id="SM01214"/>
    </source>
</evidence>
<feature type="region of interest" description="Disordered" evidence="1">
    <location>
        <begin position="221"/>
        <end position="244"/>
    </location>
</feature>
<dbReference type="SMART" id="SM01215">
    <property type="entry name" value="Fmp27_SW"/>
    <property type="match status" value="1"/>
</dbReference>
<dbReference type="OrthoDB" id="1562405at2759"/>
<feature type="compositionally biased region" description="Basic and acidic residues" evidence="1">
    <location>
        <begin position="2993"/>
        <end position="3003"/>
    </location>
</feature>
<dbReference type="PANTHER" id="PTHR15678:SF6">
    <property type="entry name" value="BRIDGE-LIKE LIPID TRANSFER PROTEIN FAMILY MEMBER 2"/>
    <property type="match status" value="1"/>
</dbReference>
<feature type="compositionally biased region" description="Low complexity" evidence="1">
    <location>
        <begin position="3004"/>
        <end position="3015"/>
    </location>
</feature>
<dbReference type="InterPro" id="IPR045167">
    <property type="entry name" value="Hobbit"/>
</dbReference>